<evidence type="ECO:0000313" key="3">
    <source>
        <dbReference type="EMBL" id="SEE81641.1"/>
    </source>
</evidence>
<name>A0A1H5LZ14_9FLAO</name>
<dbReference type="RefSeq" id="WP_093112772.1">
    <property type="nucleotide sequence ID" value="NZ_FNGG01000002.1"/>
</dbReference>
<dbReference type="GO" id="GO:0016020">
    <property type="term" value="C:membrane"/>
    <property type="evidence" value="ECO:0007669"/>
    <property type="project" value="InterPro"/>
</dbReference>
<feature type="transmembrane region" description="Helical" evidence="1">
    <location>
        <begin position="116"/>
        <end position="135"/>
    </location>
</feature>
<gene>
    <name evidence="3" type="ORF">SAMN04488034_102462</name>
</gene>
<feature type="transmembrane region" description="Helical" evidence="1">
    <location>
        <begin position="181"/>
        <end position="200"/>
    </location>
</feature>
<proteinExistence type="predicted"/>
<feature type="domain" description="EamA" evidence="2">
    <location>
        <begin position="2"/>
        <end position="133"/>
    </location>
</feature>
<dbReference type="SUPFAM" id="SSF103481">
    <property type="entry name" value="Multidrug resistance efflux transporter EmrE"/>
    <property type="match status" value="2"/>
</dbReference>
<evidence type="ECO:0000259" key="2">
    <source>
        <dbReference type="Pfam" id="PF00892"/>
    </source>
</evidence>
<accession>A0A1H5LZ14</accession>
<keyword evidence="4" id="KW-1185">Reference proteome</keyword>
<feature type="transmembrane region" description="Helical" evidence="1">
    <location>
        <begin position="92"/>
        <end position="110"/>
    </location>
</feature>
<protein>
    <submittedName>
        <fullName evidence="3">Uncharacterized membrane protein</fullName>
    </submittedName>
</protein>
<dbReference type="PANTHER" id="PTHR22911:SF137">
    <property type="entry name" value="SOLUTE CARRIER FAMILY 35 MEMBER G2-RELATED"/>
    <property type="match status" value="1"/>
</dbReference>
<dbReference type="AlphaFoldDB" id="A0A1H5LZ14"/>
<dbReference type="OrthoDB" id="5762785at2"/>
<feature type="transmembrane region" description="Helical" evidence="1">
    <location>
        <begin position="246"/>
        <end position="263"/>
    </location>
</feature>
<evidence type="ECO:0000256" key="1">
    <source>
        <dbReference type="SAM" id="Phobius"/>
    </source>
</evidence>
<dbReference type="InterPro" id="IPR037185">
    <property type="entry name" value="EmrE-like"/>
</dbReference>
<dbReference type="EMBL" id="FNUG01000002">
    <property type="protein sequence ID" value="SEE81641.1"/>
    <property type="molecule type" value="Genomic_DNA"/>
</dbReference>
<keyword evidence="1" id="KW-1133">Transmembrane helix</keyword>
<sequence>MLGFLLAFGTAISEALKDVTSKHNLHHIDEYTAAFSMHLVQSLLLIPVVWYVGLEAMSPRFLWALLASSLLQLGVILLYFKAIKRSEISVTLPLITLTPLFMLITSPIMIGEFPSFLGLLGILTIVIGTYISNMSEDPKKIFAPFVSLVKNQGSRYMLLVAFIWSITANIDKIGVEETSPVFWAFSKDFVILFYLIPILWRKSNNPGLQIRNRKWPLLMVGFFKTTSVLAQMFAIQLILVPYVISIKRSSAVFIILYAFLFLNERKNIRNRIIGIIVIMIGLYIIAIS</sequence>
<dbReference type="PANTHER" id="PTHR22911">
    <property type="entry name" value="ACYL-MALONYL CONDENSING ENZYME-RELATED"/>
    <property type="match status" value="1"/>
</dbReference>
<evidence type="ECO:0000313" key="4">
    <source>
        <dbReference type="Proteomes" id="UP000199448"/>
    </source>
</evidence>
<feature type="domain" description="EamA" evidence="2">
    <location>
        <begin position="156"/>
        <end position="286"/>
    </location>
</feature>
<reference evidence="3 4" key="1">
    <citation type="submission" date="2016-10" db="EMBL/GenBank/DDBJ databases">
        <authorList>
            <person name="de Groot N.N."/>
        </authorList>
    </citation>
    <scope>NUCLEOTIDE SEQUENCE [LARGE SCALE GENOMIC DNA]</scope>
    <source>
        <strain evidence="3 4">DSM 23553</strain>
    </source>
</reference>
<feature type="transmembrane region" description="Helical" evidence="1">
    <location>
        <begin position="270"/>
        <end position="287"/>
    </location>
</feature>
<dbReference type="Proteomes" id="UP000199448">
    <property type="component" value="Unassembled WGS sequence"/>
</dbReference>
<dbReference type="InterPro" id="IPR000620">
    <property type="entry name" value="EamA_dom"/>
</dbReference>
<dbReference type="Pfam" id="PF00892">
    <property type="entry name" value="EamA"/>
    <property type="match status" value="2"/>
</dbReference>
<dbReference type="Gene3D" id="1.10.3730.20">
    <property type="match status" value="2"/>
</dbReference>
<dbReference type="STRING" id="390640.SAMN04488034_102462"/>
<organism evidence="3 4">
    <name type="scientific">Salinimicrobium catena</name>
    <dbReference type="NCBI Taxonomy" id="390640"/>
    <lineage>
        <taxon>Bacteria</taxon>
        <taxon>Pseudomonadati</taxon>
        <taxon>Bacteroidota</taxon>
        <taxon>Flavobacteriia</taxon>
        <taxon>Flavobacteriales</taxon>
        <taxon>Flavobacteriaceae</taxon>
        <taxon>Salinimicrobium</taxon>
    </lineage>
</organism>
<feature type="transmembrane region" description="Helical" evidence="1">
    <location>
        <begin position="221"/>
        <end position="240"/>
    </location>
</feature>
<keyword evidence="1" id="KW-0812">Transmembrane</keyword>
<keyword evidence="1" id="KW-0472">Membrane</keyword>
<feature type="transmembrane region" description="Helical" evidence="1">
    <location>
        <begin position="61"/>
        <end position="80"/>
    </location>
</feature>